<protein>
    <submittedName>
        <fullName evidence="4">Ribosomal protein S18 acetylase RimI-like enzyme</fullName>
    </submittedName>
</protein>
<evidence type="ECO:0000256" key="1">
    <source>
        <dbReference type="ARBA" id="ARBA00022679"/>
    </source>
</evidence>
<keyword evidence="2" id="KW-0012">Acyltransferase</keyword>
<organism evidence="4 5">
    <name type="scientific">Isoptericola halotolerans</name>
    <dbReference type="NCBI Taxonomy" id="300560"/>
    <lineage>
        <taxon>Bacteria</taxon>
        <taxon>Bacillati</taxon>
        <taxon>Actinomycetota</taxon>
        <taxon>Actinomycetes</taxon>
        <taxon>Micrococcales</taxon>
        <taxon>Promicromonosporaceae</taxon>
        <taxon>Isoptericola</taxon>
    </lineage>
</organism>
<dbReference type="SUPFAM" id="SSF55729">
    <property type="entry name" value="Acyl-CoA N-acyltransferases (Nat)"/>
    <property type="match status" value="1"/>
</dbReference>
<keyword evidence="5" id="KW-1185">Reference proteome</keyword>
<dbReference type="InterPro" id="IPR016181">
    <property type="entry name" value="Acyl_CoA_acyltransferase"/>
</dbReference>
<accession>A0ABX5EHN0</accession>
<dbReference type="RefSeq" id="WP_106267250.1">
    <property type="nucleotide sequence ID" value="NZ_PVTX01000005.1"/>
</dbReference>
<dbReference type="PANTHER" id="PTHR43072">
    <property type="entry name" value="N-ACETYLTRANSFERASE"/>
    <property type="match status" value="1"/>
</dbReference>
<sequence>MGAFAEFAPHRHGTPAAVAVRVATVDDLPAVERVQDAAGQTLLLDGIRAAILDSGRQVLVAETGAAGDDERAAVVGWAKTHLHPRSDGVAPAGHYLGGVTVHPAWRRCGVATALTEARMGWIAGRAARAFYVVNARNTASIALHERWGFREVARAASFHGVTFAGGAGLLLAADLNAS</sequence>
<dbReference type="CDD" id="cd04301">
    <property type="entry name" value="NAT_SF"/>
    <property type="match status" value="1"/>
</dbReference>
<evidence type="ECO:0000259" key="3">
    <source>
        <dbReference type="PROSITE" id="PS51186"/>
    </source>
</evidence>
<dbReference type="Proteomes" id="UP000239895">
    <property type="component" value="Unassembled WGS sequence"/>
</dbReference>
<dbReference type="Pfam" id="PF00583">
    <property type="entry name" value="Acetyltransf_1"/>
    <property type="match status" value="1"/>
</dbReference>
<evidence type="ECO:0000256" key="2">
    <source>
        <dbReference type="ARBA" id="ARBA00023315"/>
    </source>
</evidence>
<evidence type="ECO:0000313" key="4">
    <source>
        <dbReference type="EMBL" id="PRZ07026.1"/>
    </source>
</evidence>
<dbReference type="Gene3D" id="3.40.630.30">
    <property type="match status" value="1"/>
</dbReference>
<comment type="caution">
    <text evidence="4">The sequence shown here is derived from an EMBL/GenBank/DDBJ whole genome shotgun (WGS) entry which is preliminary data.</text>
</comment>
<gene>
    <name evidence="4" type="ORF">BCL65_105167</name>
</gene>
<name>A0ABX5EHN0_9MICO</name>
<dbReference type="PROSITE" id="PS51186">
    <property type="entry name" value="GNAT"/>
    <property type="match status" value="1"/>
</dbReference>
<reference evidence="4 5" key="1">
    <citation type="submission" date="2018-03" db="EMBL/GenBank/DDBJ databases">
        <title>Comparative analysis of microorganisms from saline springs in Andes Mountain Range, Colombia.</title>
        <authorList>
            <person name="Rubin E."/>
        </authorList>
    </citation>
    <scope>NUCLEOTIDE SEQUENCE [LARGE SCALE GENOMIC DNA]</scope>
    <source>
        <strain evidence="4 5">CG 23</strain>
    </source>
</reference>
<evidence type="ECO:0000313" key="5">
    <source>
        <dbReference type="Proteomes" id="UP000239895"/>
    </source>
</evidence>
<dbReference type="EMBL" id="PVTX01000005">
    <property type="protein sequence ID" value="PRZ07026.1"/>
    <property type="molecule type" value="Genomic_DNA"/>
</dbReference>
<keyword evidence="1" id="KW-0808">Transferase</keyword>
<feature type="domain" description="N-acetyltransferase" evidence="3">
    <location>
        <begin position="18"/>
        <end position="176"/>
    </location>
</feature>
<dbReference type="PANTHER" id="PTHR43072:SF23">
    <property type="entry name" value="UPF0039 PROTEIN C11D3.02C"/>
    <property type="match status" value="1"/>
</dbReference>
<dbReference type="InterPro" id="IPR000182">
    <property type="entry name" value="GNAT_dom"/>
</dbReference>
<proteinExistence type="predicted"/>